<feature type="transmembrane region" description="Helical" evidence="2">
    <location>
        <begin position="295"/>
        <end position="319"/>
    </location>
</feature>
<feature type="transmembrane region" description="Helical" evidence="2">
    <location>
        <begin position="162"/>
        <end position="181"/>
    </location>
</feature>
<dbReference type="EMBL" id="HBIZ01050703">
    <property type="protein sequence ID" value="CAE0779800.1"/>
    <property type="molecule type" value="Transcribed_RNA"/>
</dbReference>
<evidence type="ECO:0008006" key="5">
    <source>
        <dbReference type="Google" id="ProtNLM"/>
    </source>
</evidence>
<evidence type="ECO:0000313" key="3">
    <source>
        <dbReference type="EMBL" id="CAE0779797.1"/>
    </source>
</evidence>
<keyword evidence="2" id="KW-0812">Transmembrane</keyword>
<feature type="transmembrane region" description="Helical" evidence="2">
    <location>
        <begin position="254"/>
        <end position="275"/>
    </location>
</feature>
<sequence>MSHEVDISRCANRTADNTNQQDLSAQDAAAAHKTVPAEASATLPVLYTGLGLTSGRFHVRDNVAATGLEMVPMTGCTGSCVNGRCINGTCMCNAGWSGNQDIWTQDLSRWGGPNLNCPTPIYVLQVAWAVYLFFAALLWLIMPISIRQQWQKFRDLKKASKVDYWFQHFPLTFLLIIYFLVLPSLMAGSIIKLTSKDLSEVVGATTAATVVFTIVHTLSPTIIGIFMIRTLQTFAFSGLDDAASAPALKSFIHAAGWLFVIAAAFIVLASTYPVVSWSKSAFEYQERHKLCAQLYLLQLVVGHFLLSLAAALMGGRVVIAMNGIISNRLDLASRTNQSDILASVASLRRTRRKVASVFVQCSLNGLVNAGLFLAMELNENWFVFIGILFDILPLITTSLSYFSVLSYTTLPTLSFLAHIAGPSAASTFAAGEGSAVVELEQLEGAPLEPNEQERELEQEQARELEPEQTTELQAEEAAGNPQVGRAEGWDIGGPAHLAC</sequence>
<feature type="transmembrane region" description="Helical" evidence="2">
    <location>
        <begin position="201"/>
        <end position="228"/>
    </location>
</feature>
<reference evidence="3" key="1">
    <citation type="submission" date="2021-01" db="EMBL/GenBank/DDBJ databases">
        <authorList>
            <person name="Corre E."/>
            <person name="Pelletier E."/>
            <person name="Niang G."/>
            <person name="Scheremetjew M."/>
            <person name="Finn R."/>
            <person name="Kale V."/>
            <person name="Holt S."/>
            <person name="Cochrane G."/>
            <person name="Meng A."/>
            <person name="Brown T."/>
            <person name="Cohen L."/>
        </authorList>
    </citation>
    <scope>NUCLEOTIDE SEQUENCE</scope>
    <source>
        <strain evidence="3">CCMP645</strain>
    </source>
</reference>
<feature type="transmembrane region" description="Helical" evidence="2">
    <location>
        <begin position="381"/>
        <end position="404"/>
    </location>
</feature>
<keyword evidence="2" id="KW-0472">Membrane</keyword>
<evidence type="ECO:0000256" key="1">
    <source>
        <dbReference type="SAM" id="MobiDB-lite"/>
    </source>
</evidence>
<feature type="compositionally biased region" description="Basic and acidic residues" evidence="1">
    <location>
        <begin position="451"/>
        <end position="465"/>
    </location>
</feature>
<accession>A0A6T0BEQ4</accession>
<dbReference type="AlphaFoldDB" id="A0A6T0BEQ4"/>
<feature type="region of interest" description="Disordered" evidence="1">
    <location>
        <begin position="446"/>
        <end position="493"/>
    </location>
</feature>
<feature type="transmembrane region" description="Helical" evidence="2">
    <location>
        <begin position="122"/>
        <end position="141"/>
    </location>
</feature>
<evidence type="ECO:0000256" key="2">
    <source>
        <dbReference type="SAM" id="Phobius"/>
    </source>
</evidence>
<gene>
    <name evidence="3" type="ORF">PCAR00345_LOCUS32436</name>
    <name evidence="4" type="ORF">PCAR00345_LOCUS32439</name>
</gene>
<organism evidence="3">
    <name type="scientific">Chrysotila carterae</name>
    <name type="common">Marine alga</name>
    <name type="synonym">Syracosphaera carterae</name>
    <dbReference type="NCBI Taxonomy" id="13221"/>
    <lineage>
        <taxon>Eukaryota</taxon>
        <taxon>Haptista</taxon>
        <taxon>Haptophyta</taxon>
        <taxon>Prymnesiophyceae</taxon>
        <taxon>Isochrysidales</taxon>
        <taxon>Isochrysidaceae</taxon>
        <taxon>Chrysotila</taxon>
    </lineage>
</organism>
<name>A0A6T0BEQ4_CHRCT</name>
<dbReference type="EMBL" id="HBIZ01050700">
    <property type="protein sequence ID" value="CAE0779797.1"/>
    <property type="molecule type" value="Transcribed_RNA"/>
</dbReference>
<feature type="transmembrane region" description="Helical" evidence="2">
    <location>
        <begin position="354"/>
        <end position="375"/>
    </location>
</feature>
<proteinExistence type="predicted"/>
<feature type="compositionally biased region" description="Low complexity" evidence="1">
    <location>
        <begin position="467"/>
        <end position="477"/>
    </location>
</feature>
<protein>
    <recommendedName>
        <fullName evidence="5">EGF-like domain-containing protein</fullName>
    </recommendedName>
</protein>
<keyword evidence="2" id="KW-1133">Transmembrane helix</keyword>
<evidence type="ECO:0000313" key="4">
    <source>
        <dbReference type="EMBL" id="CAE0779800.1"/>
    </source>
</evidence>